<dbReference type="KEGG" id="mpri:MP3633_0848"/>
<dbReference type="SUPFAM" id="SSF56935">
    <property type="entry name" value="Porins"/>
    <property type="match status" value="1"/>
</dbReference>
<proteinExistence type="inferred from homology"/>
<dbReference type="PANTHER" id="PTHR38776:SF1">
    <property type="entry name" value="MLTA-INTERACTING PROTEIN-RELATED"/>
    <property type="match status" value="1"/>
</dbReference>
<dbReference type="PANTHER" id="PTHR38776">
    <property type="entry name" value="MLTA-INTERACTING PROTEIN-RELATED"/>
    <property type="match status" value="1"/>
</dbReference>
<dbReference type="InterPro" id="IPR010583">
    <property type="entry name" value="MipA"/>
</dbReference>
<name>A0A859CTJ4_9GAMM</name>
<dbReference type="AlphaFoldDB" id="A0A859CTJ4"/>
<evidence type="ECO:0000313" key="7">
    <source>
        <dbReference type="EMBL" id="QKK79584.1"/>
    </source>
</evidence>
<evidence type="ECO:0000256" key="5">
    <source>
        <dbReference type="ARBA" id="ARBA00023237"/>
    </source>
</evidence>
<dbReference type="Proteomes" id="UP000509371">
    <property type="component" value="Chromosome"/>
</dbReference>
<keyword evidence="4" id="KW-0472">Membrane</keyword>
<reference evidence="7 8" key="1">
    <citation type="submission" date="2020-06" db="EMBL/GenBank/DDBJ databases">
        <authorList>
            <person name="Voronona O.L."/>
            <person name="Aksenova E.I."/>
            <person name="Kunda M.S."/>
            <person name="Semenov A.N."/>
            <person name="Ryzhova N."/>
        </authorList>
    </citation>
    <scope>NUCLEOTIDE SEQUENCE [LARGE SCALE GENOMIC DNA]</scope>
    <source>
        <strain evidence="7 8">MPKMM3633</strain>
    </source>
</reference>
<dbReference type="Pfam" id="PF06629">
    <property type="entry name" value="MipA"/>
    <property type="match status" value="1"/>
</dbReference>
<evidence type="ECO:0000256" key="2">
    <source>
        <dbReference type="ARBA" id="ARBA00005722"/>
    </source>
</evidence>
<accession>A0A859CTJ4</accession>
<evidence type="ECO:0000256" key="4">
    <source>
        <dbReference type="ARBA" id="ARBA00023136"/>
    </source>
</evidence>
<keyword evidence="5" id="KW-0998">Cell outer membrane</keyword>
<dbReference type="EMBL" id="CP054301">
    <property type="protein sequence ID" value="QKK79584.1"/>
    <property type="molecule type" value="Genomic_DNA"/>
</dbReference>
<feature type="signal peptide" evidence="6">
    <location>
        <begin position="1"/>
        <end position="23"/>
    </location>
</feature>
<comment type="similarity">
    <text evidence="2">Belongs to the MipA/OmpV family.</text>
</comment>
<keyword evidence="3 6" id="KW-0732">Signal</keyword>
<comment type="subcellular location">
    <subcellularLocation>
        <location evidence="1">Cell outer membrane</location>
    </subcellularLocation>
</comment>
<protein>
    <submittedName>
        <fullName evidence="7">MipA/OmpV family protein</fullName>
    </submittedName>
</protein>
<evidence type="ECO:0000256" key="3">
    <source>
        <dbReference type="ARBA" id="ARBA00022729"/>
    </source>
</evidence>
<sequence>MVIGMIKKASLALLLLAPFSAQADSSLGIIGAQSESLYKDTGSESRALPNLSYTGERFYFRLPEIGYHLLPKTPAQNLAVGLSYERTGFDPDDSDDANIRLLDDRDDSIMAFASYQIGPITTKLAQDVSGKHDGFYAQISAGYPILVAAWKIIPSITYRYMDSKMSNHLFGVSQSESIKTGGVIAAYDSPSISRITYGVRGIYPLTQSVNLMLGVHQTQYHNTILKSPIIEDNTVTSVLAGIVLSF</sequence>
<dbReference type="GO" id="GO:0009279">
    <property type="term" value="C:cell outer membrane"/>
    <property type="evidence" value="ECO:0007669"/>
    <property type="project" value="UniProtKB-SubCell"/>
</dbReference>
<evidence type="ECO:0000256" key="1">
    <source>
        <dbReference type="ARBA" id="ARBA00004442"/>
    </source>
</evidence>
<gene>
    <name evidence="7" type="ORF">MP3633_0848</name>
</gene>
<evidence type="ECO:0000313" key="8">
    <source>
        <dbReference type="Proteomes" id="UP000509371"/>
    </source>
</evidence>
<evidence type="ECO:0000256" key="6">
    <source>
        <dbReference type="SAM" id="SignalP"/>
    </source>
</evidence>
<organism evidence="7 8">
    <name type="scientific">Marinomonas primoryensis</name>
    <dbReference type="NCBI Taxonomy" id="178399"/>
    <lineage>
        <taxon>Bacteria</taxon>
        <taxon>Pseudomonadati</taxon>
        <taxon>Pseudomonadota</taxon>
        <taxon>Gammaproteobacteria</taxon>
        <taxon>Oceanospirillales</taxon>
        <taxon>Oceanospirillaceae</taxon>
        <taxon>Marinomonas</taxon>
    </lineage>
</organism>
<feature type="chain" id="PRO_5032504124" evidence="6">
    <location>
        <begin position="24"/>
        <end position="246"/>
    </location>
</feature>